<dbReference type="RefSeq" id="WP_055220722.1">
    <property type="nucleotide sequence ID" value="NZ_CZBI01000005.1"/>
</dbReference>
<dbReference type="GO" id="GO:0004386">
    <property type="term" value="F:helicase activity"/>
    <property type="evidence" value="ECO:0007669"/>
    <property type="project" value="UniProtKB-KW"/>
</dbReference>
<dbReference type="PANTHER" id="PTHR30595:SF6">
    <property type="entry name" value="SCHLAFEN ALBA-2 DOMAIN-CONTAINING PROTEIN"/>
    <property type="match status" value="1"/>
</dbReference>
<dbReference type="InterPro" id="IPR038475">
    <property type="entry name" value="RecG_C_sf"/>
</dbReference>
<keyword evidence="3" id="KW-0067">ATP-binding</keyword>
<accession>A0A174VFW7</accession>
<dbReference type="Pfam" id="PF13749">
    <property type="entry name" value="HATPase_c_4"/>
    <property type="match status" value="1"/>
</dbReference>
<dbReference type="InterPro" id="IPR007421">
    <property type="entry name" value="Schlafen_AlbA_2_dom"/>
</dbReference>
<dbReference type="EMBL" id="CZBI01000005">
    <property type="protein sequence ID" value="CUQ33713.1"/>
    <property type="molecule type" value="Genomic_DNA"/>
</dbReference>
<keyword evidence="3" id="KW-0378">Hydrolase</keyword>
<keyword evidence="3" id="KW-0347">Helicase</keyword>
<feature type="domain" description="Schlafen AlbA-2" evidence="1">
    <location>
        <begin position="17"/>
        <end position="129"/>
    </location>
</feature>
<reference evidence="3 4" key="1">
    <citation type="submission" date="2015-09" db="EMBL/GenBank/DDBJ databases">
        <authorList>
            <consortium name="Pathogen Informatics"/>
        </authorList>
    </citation>
    <scope>NUCLEOTIDE SEQUENCE [LARGE SCALE GENOMIC DNA]</scope>
    <source>
        <strain evidence="3 4">2789STDY5834945</strain>
    </source>
</reference>
<protein>
    <submittedName>
        <fullName evidence="3">ATP-dependent DNA helicase RecG</fullName>
    </submittedName>
</protein>
<dbReference type="Gene3D" id="3.30.565.60">
    <property type="match status" value="1"/>
</dbReference>
<evidence type="ECO:0000313" key="3">
    <source>
        <dbReference type="EMBL" id="CUQ33713.1"/>
    </source>
</evidence>
<dbReference type="Gene3D" id="3.30.950.30">
    <property type="entry name" value="Schlafen, AAA domain"/>
    <property type="match status" value="1"/>
</dbReference>
<dbReference type="Pfam" id="PF04326">
    <property type="entry name" value="SLFN_AlbA_2"/>
    <property type="match status" value="1"/>
</dbReference>
<proteinExistence type="predicted"/>
<name>A0A174VFW7_BACT4</name>
<evidence type="ECO:0000259" key="2">
    <source>
        <dbReference type="Pfam" id="PF21247"/>
    </source>
</evidence>
<gene>
    <name evidence="3" type="ORF">ERS852557_03686</name>
</gene>
<feature type="domain" description="Filamentation induced by cAMP protein Fic-like C-terminal" evidence="2">
    <location>
        <begin position="414"/>
        <end position="478"/>
    </location>
</feature>
<dbReference type="PANTHER" id="PTHR30595">
    <property type="entry name" value="GLPR-RELATED TRANSCRIPTIONAL REPRESSOR"/>
    <property type="match status" value="1"/>
</dbReference>
<dbReference type="AlphaFoldDB" id="A0A174VFW7"/>
<dbReference type="Pfam" id="PF21247">
    <property type="entry name" value="Fic-like_C"/>
    <property type="match status" value="1"/>
</dbReference>
<dbReference type="InterPro" id="IPR049514">
    <property type="entry name" value="Fic-like_C"/>
</dbReference>
<dbReference type="Proteomes" id="UP000095541">
    <property type="component" value="Unassembled WGS sequence"/>
</dbReference>
<sequence length="489" mass="54934">METDNLNSIQDLIAEKEGGKVEFKQTTGQLERGMETLCAFLNGEGGTVLFGVSDNGKIIGQEVSDKTKREIAEAIGRLEPTATVQVSYVPLPDGEKRIITLHVEDARMERPFTYKSRPYMRVESTTVAMPQQKYNELLLDRDGVRHRWELFDDPDLTLNDIDENEVLKTVRLGIDCGRLPENTGNDIPVILEKFSLMRNGVLNHAAAILFANREMPANYPQCLLRLARFRGTDKMEFIDSQRIYGNIFQLLDAAMAFLFKHLSLSGRIEGLEREEHLSVPYKAVREGVLNSLAHRSYREAGGSVGIAIYDDRVEIENPGSFPHGWDVERMASEHCSEPQNPIIANVLYKRKLLENWGRGISLMEEECRKAGLPSPKYRLGGGFVVLVFRYMPKAMGENPIVTPQLPHSNPTVTPQVGKLIAALSDGIYSPKEMMEAIGLKDRSNFLENYLNAAIGLELVEAVYPDLTKHSPKQKYRLTEQGKAVLKGNK</sequence>
<keyword evidence="3" id="KW-0547">Nucleotide-binding</keyword>
<evidence type="ECO:0000259" key="1">
    <source>
        <dbReference type="Pfam" id="PF04326"/>
    </source>
</evidence>
<dbReference type="InterPro" id="IPR038461">
    <property type="entry name" value="Schlafen_AlbA_2_dom_sf"/>
</dbReference>
<evidence type="ECO:0000313" key="4">
    <source>
        <dbReference type="Proteomes" id="UP000095541"/>
    </source>
</evidence>
<organism evidence="3 4">
    <name type="scientific">Bacteroides thetaiotaomicron</name>
    <dbReference type="NCBI Taxonomy" id="818"/>
    <lineage>
        <taxon>Bacteria</taxon>
        <taxon>Pseudomonadati</taxon>
        <taxon>Bacteroidota</taxon>
        <taxon>Bacteroidia</taxon>
        <taxon>Bacteroidales</taxon>
        <taxon>Bacteroidaceae</taxon>
        <taxon>Bacteroides</taxon>
    </lineage>
</organism>